<dbReference type="PANTHER" id="PTHR11552">
    <property type="entry name" value="GLUCOSE-METHANOL-CHOLINE GMC OXIDOREDUCTASE"/>
    <property type="match status" value="1"/>
</dbReference>
<keyword evidence="10" id="KW-1185">Reference proteome</keyword>
<evidence type="ECO:0000313" key="9">
    <source>
        <dbReference type="EMBL" id="KAJ5592806.1"/>
    </source>
</evidence>
<evidence type="ECO:0000256" key="6">
    <source>
        <dbReference type="ARBA" id="ARBA00022827"/>
    </source>
</evidence>
<evidence type="ECO:0000256" key="2">
    <source>
        <dbReference type="ARBA" id="ARBA00004191"/>
    </source>
</evidence>
<evidence type="ECO:0000256" key="3">
    <source>
        <dbReference type="ARBA" id="ARBA00010790"/>
    </source>
</evidence>
<dbReference type="RefSeq" id="XP_056749432.1">
    <property type="nucleotide sequence ID" value="XM_056900764.1"/>
</dbReference>
<dbReference type="EMBL" id="JAQJAE010000005">
    <property type="protein sequence ID" value="KAJ5592806.1"/>
    <property type="molecule type" value="Genomic_DNA"/>
</dbReference>
<dbReference type="GO" id="GO:0050660">
    <property type="term" value="F:flavin adenine dinucleotide binding"/>
    <property type="evidence" value="ECO:0007669"/>
    <property type="project" value="InterPro"/>
</dbReference>
<organism evidence="9 10">
    <name type="scientific">Penicillium hordei</name>
    <dbReference type="NCBI Taxonomy" id="40994"/>
    <lineage>
        <taxon>Eukaryota</taxon>
        <taxon>Fungi</taxon>
        <taxon>Dikarya</taxon>
        <taxon>Ascomycota</taxon>
        <taxon>Pezizomycotina</taxon>
        <taxon>Eurotiomycetes</taxon>
        <taxon>Eurotiomycetidae</taxon>
        <taxon>Eurotiales</taxon>
        <taxon>Aspergillaceae</taxon>
        <taxon>Penicillium</taxon>
    </lineage>
</organism>
<keyword evidence="4" id="KW-0964">Secreted</keyword>
<comment type="caution">
    <text evidence="9">The sequence shown here is derived from an EMBL/GenBank/DDBJ whole genome shotgun (WGS) entry which is preliminary data.</text>
</comment>
<dbReference type="Pfam" id="PF05199">
    <property type="entry name" value="GMC_oxred_C"/>
    <property type="match status" value="1"/>
</dbReference>
<comment type="subcellular location">
    <subcellularLocation>
        <location evidence="2">Secreted</location>
        <location evidence="2">Cell wall</location>
    </subcellularLocation>
</comment>
<keyword evidence="7" id="KW-0560">Oxidoreductase</keyword>
<name>A0AAD6DTM0_9EURO</name>
<dbReference type="GO" id="GO:0044550">
    <property type="term" value="P:secondary metabolite biosynthetic process"/>
    <property type="evidence" value="ECO:0007669"/>
    <property type="project" value="TreeGrafter"/>
</dbReference>
<dbReference type="SUPFAM" id="SSF54373">
    <property type="entry name" value="FAD-linked reductases, C-terminal domain"/>
    <property type="match status" value="1"/>
</dbReference>
<evidence type="ECO:0000256" key="4">
    <source>
        <dbReference type="ARBA" id="ARBA00022512"/>
    </source>
</evidence>
<dbReference type="Proteomes" id="UP001213799">
    <property type="component" value="Unassembled WGS sequence"/>
</dbReference>
<evidence type="ECO:0000256" key="7">
    <source>
        <dbReference type="ARBA" id="ARBA00023002"/>
    </source>
</evidence>
<protein>
    <submittedName>
        <fullName evidence="9">Glucose-methanol-choline oxidoreductase</fullName>
    </submittedName>
</protein>
<evidence type="ECO:0000256" key="5">
    <source>
        <dbReference type="ARBA" id="ARBA00022630"/>
    </source>
</evidence>
<dbReference type="InterPro" id="IPR027424">
    <property type="entry name" value="Glucose_Oxidase_domain_2"/>
</dbReference>
<keyword evidence="6" id="KW-0274">FAD</keyword>
<dbReference type="Gene3D" id="3.50.50.60">
    <property type="entry name" value="FAD/NAD(P)-binding domain"/>
    <property type="match status" value="1"/>
</dbReference>
<dbReference type="InterPro" id="IPR036188">
    <property type="entry name" value="FAD/NAD-bd_sf"/>
</dbReference>
<dbReference type="GO" id="GO:0016614">
    <property type="term" value="F:oxidoreductase activity, acting on CH-OH group of donors"/>
    <property type="evidence" value="ECO:0007669"/>
    <property type="project" value="InterPro"/>
</dbReference>
<proteinExistence type="inferred from homology"/>
<reference evidence="9" key="2">
    <citation type="submission" date="2023-01" db="EMBL/GenBank/DDBJ databases">
        <authorList>
            <person name="Petersen C."/>
        </authorList>
    </citation>
    <scope>NUCLEOTIDE SEQUENCE</scope>
    <source>
        <strain evidence="9">IBT 12815</strain>
    </source>
</reference>
<dbReference type="PANTHER" id="PTHR11552:SF138">
    <property type="entry name" value="DEHYDROGENASE PKFF-RELATED"/>
    <property type="match status" value="1"/>
</dbReference>
<keyword evidence="4" id="KW-0134">Cell wall</keyword>
<reference evidence="9" key="1">
    <citation type="journal article" date="2023" name="IMA Fungus">
        <title>Comparative genomic study of the Penicillium genus elucidates a diverse pangenome and 15 lateral gene transfer events.</title>
        <authorList>
            <person name="Petersen C."/>
            <person name="Sorensen T."/>
            <person name="Nielsen M.R."/>
            <person name="Sondergaard T.E."/>
            <person name="Sorensen J.L."/>
            <person name="Fitzpatrick D.A."/>
            <person name="Frisvad J.C."/>
            <person name="Nielsen K.L."/>
        </authorList>
    </citation>
    <scope>NUCLEOTIDE SEQUENCE</scope>
    <source>
        <strain evidence="9">IBT 12815</strain>
    </source>
</reference>
<keyword evidence="5" id="KW-0285">Flavoprotein</keyword>
<comment type="similarity">
    <text evidence="3">Belongs to the GMC oxidoreductase family.</text>
</comment>
<feature type="domain" description="Glucose-methanol-choline oxidoreductase C-terminal" evidence="8">
    <location>
        <begin position="209"/>
        <end position="257"/>
    </location>
</feature>
<dbReference type="Gene3D" id="4.10.450.10">
    <property type="entry name" value="Glucose Oxidase, domain 2"/>
    <property type="match status" value="1"/>
</dbReference>
<accession>A0AAD6DTM0</accession>
<dbReference type="InterPro" id="IPR007867">
    <property type="entry name" value="GMC_OxRtase_C"/>
</dbReference>
<evidence type="ECO:0000256" key="1">
    <source>
        <dbReference type="ARBA" id="ARBA00001974"/>
    </source>
</evidence>
<dbReference type="GeneID" id="81591006"/>
<dbReference type="Gene3D" id="3.30.560.10">
    <property type="entry name" value="Glucose Oxidase, domain 3"/>
    <property type="match status" value="2"/>
</dbReference>
<evidence type="ECO:0000259" key="8">
    <source>
        <dbReference type="Pfam" id="PF05199"/>
    </source>
</evidence>
<sequence length="272" mass="29714">MAYRPARLLLTPLHNQILHSNSTNGQTPDAFSPTGGPLEVSFRNAVHAFRTRCQKAFIVLGMNRIDGFNSGGLLSSAFAAFTIDPRNAQRSSSESSFLQAMLDKGAGPTVYKNTMAHKALFDHDNKHATEVQLSTEGTFGSRSVNFTLHALTQALDLANHLRNLEFPYIKNPPGVGQKIAFNGYNLNEVTADPKDGHQYATLSGALVAPLSRGSVRLAGPNMNTPPLIGPQWFVDPTDKDLAIRAAKRHREIWAELAKLRVADQESTLPLML</sequence>
<dbReference type="InterPro" id="IPR012132">
    <property type="entry name" value="GMC_OxRdtase"/>
</dbReference>
<dbReference type="AlphaFoldDB" id="A0AAD6DTM0"/>
<comment type="cofactor">
    <cofactor evidence="1">
        <name>FAD</name>
        <dbReference type="ChEBI" id="CHEBI:57692"/>
    </cofactor>
</comment>
<evidence type="ECO:0000313" key="10">
    <source>
        <dbReference type="Proteomes" id="UP001213799"/>
    </source>
</evidence>
<gene>
    <name evidence="9" type="ORF">N7537_009710</name>
</gene>